<evidence type="ECO:0000313" key="1">
    <source>
        <dbReference type="EMBL" id="AFY27384.1"/>
    </source>
</evidence>
<dbReference type="Proteomes" id="UP000010388">
    <property type="component" value="Chromosome"/>
</dbReference>
<sequence>MLVCLTHESSVRGGKGWSQLDPIDLGHEHLQALGATPGLPLLDRPASLSRVRTGRVRAETIFVLGIRCDD</sequence>
<evidence type="ECO:0000313" key="2">
    <source>
        <dbReference type="Proteomes" id="UP000010388"/>
    </source>
</evidence>
<accession>K9P4B7</accession>
<protein>
    <submittedName>
        <fullName evidence="1">Uncharacterized protein</fullName>
    </submittedName>
</protein>
<proteinExistence type="predicted"/>
<reference evidence="2" key="1">
    <citation type="journal article" date="2013" name="Proc. Natl. Acad. Sci. U.S.A.">
        <title>Improving the coverage of the cyanobacterial phylum using diversity-driven genome sequencing.</title>
        <authorList>
            <person name="Shih P.M."/>
            <person name="Wu D."/>
            <person name="Latifi A."/>
            <person name="Axen S.D."/>
            <person name="Fewer D.P."/>
            <person name="Talla E."/>
            <person name="Calteau A."/>
            <person name="Cai F."/>
            <person name="Tandeau de Marsac N."/>
            <person name="Rippka R."/>
            <person name="Herdman M."/>
            <person name="Sivonen K."/>
            <person name="Coursin T."/>
            <person name="Laurent T."/>
            <person name="Goodwin L."/>
            <person name="Nolan M."/>
            <person name="Davenport K.W."/>
            <person name="Han C.S."/>
            <person name="Rubin E.M."/>
            <person name="Eisen J.A."/>
            <person name="Woyke T."/>
            <person name="Gugger M."/>
            <person name="Kerfeld C.A."/>
        </authorList>
    </citation>
    <scope>NUCLEOTIDE SEQUENCE [LARGE SCALE GENOMIC DNA]</scope>
    <source>
        <strain evidence="2">ATCC 27147 / PCC 6307</strain>
    </source>
</reference>
<dbReference type="EMBL" id="CP003495">
    <property type="protein sequence ID" value="AFY27384.1"/>
    <property type="molecule type" value="Genomic_DNA"/>
</dbReference>
<dbReference type="KEGG" id="cgc:Cyagr_0177"/>
<dbReference type="HOGENOM" id="CLU_2751015_0_0_3"/>
<name>K9P4B7_CYAGP</name>
<gene>
    <name evidence="1" type="ordered locus">Cyagr_0177</name>
</gene>
<dbReference type="AlphaFoldDB" id="K9P4B7"/>
<organism evidence="1 2">
    <name type="scientific">Cyanobium gracile (strain ATCC 27147 / PCC 6307)</name>
    <dbReference type="NCBI Taxonomy" id="292564"/>
    <lineage>
        <taxon>Bacteria</taxon>
        <taxon>Bacillati</taxon>
        <taxon>Cyanobacteriota</taxon>
        <taxon>Cyanophyceae</taxon>
        <taxon>Synechococcales</taxon>
        <taxon>Prochlorococcaceae</taxon>
        <taxon>Cyanobium</taxon>
    </lineage>
</organism>